<organism evidence="1 2">
    <name type="scientific">Chironomus riparius</name>
    <dbReference type="NCBI Taxonomy" id="315576"/>
    <lineage>
        <taxon>Eukaryota</taxon>
        <taxon>Metazoa</taxon>
        <taxon>Ecdysozoa</taxon>
        <taxon>Arthropoda</taxon>
        <taxon>Hexapoda</taxon>
        <taxon>Insecta</taxon>
        <taxon>Pterygota</taxon>
        <taxon>Neoptera</taxon>
        <taxon>Endopterygota</taxon>
        <taxon>Diptera</taxon>
        <taxon>Nematocera</taxon>
        <taxon>Chironomoidea</taxon>
        <taxon>Chironomidae</taxon>
        <taxon>Chironominae</taxon>
        <taxon>Chironomus</taxon>
    </lineage>
</organism>
<reference evidence="1" key="1">
    <citation type="submission" date="2022-01" db="EMBL/GenBank/DDBJ databases">
        <authorList>
            <person name="King R."/>
        </authorList>
    </citation>
    <scope>NUCLEOTIDE SEQUENCE</scope>
</reference>
<evidence type="ECO:0000313" key="1">
    <source>
        <dbReference type="EMBL" id="CAG9811610.1"/>
    </source>
</evidence>
<gene>
    <name evidence="1" type="ORF">CHIRRI_LOCUS14417</name>
</gene>
<protein>
    <submittedName>
        <fullName evidence="1">Uncharacterized protein</fullName>
    </submittedName>
</protein>
<evidence type="ECO:0000313" key="2">
    <source>
        <dbReference type="Proteomes" id="UP001153620"/>
    </source>
</evidence>
<dbReference type="Proteomes" id="UP001153620">
    <property type="component" value="Chromosome 4"/>
</dbReference>
<sequence>MLMPYPPQMPYPSLPIRYSPSLSYPLNISSETLSAPYPLQPTAPSSSDITSEIPISLLDMNKSRPTAPYPTLNE</sequence>
<dbReference type="EMBL" id="OU895880">
    <property type="protein sequence ID" value="CAG9811610.1"/>
    <property type="molecule type" value="Genomic_DNA"/>
</dbReference>
<keyword evidence="2" id="KW-1185">Reference proteome</keyword>
<proteinExistence type="predicted"/>
<reference evidence="1" key="2">
    <citation type="submission" date="2022-10" db="EMBL/GenBank/DDBJ databases">
        <authorList>
            <consortium name="ENA_rothamsted_submissions"/>
            <consortium name="culmorum"/>
            <person name="King R."/>
        </authorList>
    </citation>
    <scope>NUCLEOTIDE SEQUENCE</scope>
</reference>
<accession>A0A9N9S6R9</accession>
<name>A0A9N9S6R9_9DIPT</name>
<dbReference type="AlphaFoldDB" id="A0A9N9S6R9"/>